<gene>
    <name evidence="1" type="ORF">MNBD_BACTEROID05-827</name>
</gene>
<protein>
    <recommendedName>
        <fullName evidence="2">Three-Cys-motif partner protein TcmP</fullName>
    </recommendedName>
</protein>
<evidence type="ECO:0008006" key="2">
    <source>
        <dbReference type="Google" id="ProtNLM"/>
    </source>
</evidence>
<evidence type="ECO:0000313" key="1">
    <source>
        <dbReference type="EMBL" id="VAW19005.1"/>
    </source>
</evidence>
<organism evidence="1">
    <name type="scientific">hydrothermal vent metagenome</name>
    <dbReference type="NCBI Taxonomy" id="652676"/>
    <lineage>
        <taxon>unclassified sequences</taxon>
        <taxon>metagenomes</taxon>
        <taxon>ecological metagenomes</taxon>
    </lineage>
</organism>
<accession>A0A3B0TK04</accession>
<feature type="non-terminal residue" evidence="1">
    <location>
        <position position="338"/>
    </location>
</feature>
<name>A0A3B0TK04_9ZZZZ</name>
<sequence length="338" mass="38951">MAKKIYDWENGATLEEHTKKKHSILQEYFRQYLITRCQLPQQEKFRLAIVDGFSGAGLYKCGSYGSPLIFVDVLTKTANEINFRRANQGMRPIQIECLLIVNDENKSTIEQLRKNIAPLLIAAKNENQNIFIEVEYLNGEFETLYPQIKQRLLSAKCGNVLFNLDQCGYSKVHSNTIRDIVSSWRSAEVLLTFMIESMLAYLSPNKNASRVPLELEMRQKIDSLLTNSDELLGKPEWLGEAEKIAYFHLKGCATYVSPFSINNPAGWRYWFMHFANSYRARQVYNDVLHSDDASQAHFGRPGLNMLSYDPQNDGQLYLFNADTRQLAKEALYDDIPRF</sequence>
<dbReference type="NCBIfam" id="TIGR04474">
    <property type="entry name" value="tcm_partner"/>
    <property type="match status" value="1"/>
</dbReference>
<dbReference type="EMBL" id="UOEN01000444">
    <property type="protein sequence ID" value="VAW19005.1"/>
    <property type="molecule type" value="Genomic_DNA"/>
</dbReference>
<reference evidence="1" key="1">
    <citation type="submission" date="2018-06" db="EMBL/GenBank/DDBJ databases">
        <authorList>
            <person name="Zhirakovskaya E."/>
        </authorList>
    </citation>
    <scope>NUCLEOTIDE SEQUENCE</scope>
</reference>
<dbReference type="InterPro" id="IPR031009">
    <property type="entry name" value="Tcm_partner"/>
</dbReference>
<proteinExistence type="predicted"/>
<dbReference type="AlphaFoldDB" id="A0A3B0TK04"/>